<accession>A0ACC3T671</accession>
<sequence>MVADLWRNPITTYAHTPLCTPYTLPAGVVVLASTTQTVFPTAVFSPLCTPSSSTIVSSLTPTSSLKNPFYSSTIPIAYTVGGTTVLAWVLLLLLLITPQTRPYLQKLATFSVALSLTIALRECSAILERQYDQAYEDAEELRAYIDGGFSLNIFRVVSYVFLWLAQVQTLIRLFPRHREKKIIKWLGLALMIVDATFWSLQSFLPTRVGDQKSFRDAIPALAYLFRIILSLLYAAYVVYYSISKRVYAYHIKNLILALLSLVAVLTPIIFFLLDVSRQWIAGWGDFVGWVGAAAASVVVWEWVERIEFLESKMQETGVLGRQVFEEEMLETGTSRGARASRDVGRSRRWRDGGSGAGSTLGRRRPPRRRVDDGSFTGGLGHASVAPSSEHMSRRRSLSTRDPATRENGSDSSASYNEEAQEDTHTAEAEGTTSARTKEGRGIIADGLRGSRRRRRRPREGDSHSNADNESLTTFRPSIGVSIMGLLSNARTLFFSRPLSRATTGTGATSYRVSSSSIMEDDGIGEEVRVKHFHPLKRGLSRSTHSSSPASFVNTAELGSVSSQLCSRNLPPQSHSPEAESAATNSAPAIGVRRNSPVPSVSFREDSRRPVAPSCKNPSPLPRVSEDRIDGIALDRSREVSSRQSTDRSAIQDNSADEEDDDDDDYDTDYIVYGEAANAEAVLRSNQSIHARVPHQDSLEPLSGGDAPVEQPPAFDRLPGFKDGDYWDEKDPRYRPAFMNTNQQTGAIATESSPQTSITGASRSPSYLSPSDPNPDHNKFNAGGAQNARVTLEPADTSSSRRIIERLTGARDWIVTVHNESRDESH</sequence>
<proteinExistence type="predicted"/>
<comment type="caution">
    <text evidence="1">The sequence shown here is derived from an EMBL/GenBank/DDBJ whole genome shotgun (WGS) entry which is preliminary data.</text>
</comment>
<protein>
    <submittedName>
        <fullName evidence="1">PalH/RIM21-domain-containing protein</fullName>
    </submittedName>
</protein>
<evidence type="ECO:0000313" key="2">
    <source>
        <dbReference type="Proteomes" id="UP001433508"/>
    </source>
</evidence>
<dbReference type="EMBL" id="MU971347">
    <property type="protein sequence ID" value="KAK9239402.1"/>
    <property type="molecule type" value="Genomic_DNA"/>
</dbReference>
<name>A0ACC3T671_LIPKO</name>
<gene>
    <name evidence="1" type="ORF">V1525DRAFT_50887</name>
</gene>
<keyword evidence="2" id="KW-1185">Reference proteome</keyword>
<organism evidence="1 2">
    <name type="scientific">Lipomyces kononenkoae</name>
    <name type="common">Yeast</name>
    <dbReference type="NCBI Taxonomy" id="34357"/>
    <lineage>
        <taxon>Eukaryota</taxon>
        <taxon>Fungi</taxon>
        <taxon>Dikarya</taxon>
        <taxon>Ascomycota</taxon>
        <taxon>Saccharomycotina</taxon>
        <taxon>Lipomycetes</taxon>
        <taxon>Lipomycetales</taxon>
        <taxon>Lipomycetaceae</taxon>
        <taxon>Lipomyces</taxon>
    </lineage>
</organism>
<evidence type="ECO:0000313" key="1">
    <source>
        <dbReference type="EMBL" id="KAK9239402.1"/>
    </source>
</evidence>
<reference evidence="2" key="1">
    <citation type="journal article" date="2024" name="Front. Bioeng. Biotechnol.">
        <title>Genome-scale model development and genomic sequencing of the oleaginous clade Lipomyces.</title>
        <authorList>
            <person name="Czajka J.J."/>
            <person name="Han Y."/>
            <person name="Kim J."/>
            <person name="Mondo S.J."/>
            <person name="Hofstad B.A."/>
            <person name="Robles A."/>
            <person name="Haridas S."/>
            <person name="Riley R."/>
            <person name="LaButti K."/>
            <person name="Pangilinan J."/>
            <person name="Andreopoulos W."/>
            <person name="Lipzen A."/>
            <person name="Yan J."/>
            <person name="Wang M."/>
            <person name="Ng V."/>
            <person name="Grigoriev I.V."/>
            <person name="Spatafora J.W."/>
            <person name="Magnuson J.K."/>
            <person name="Baker S.E."/>
            <person name="Pomraning K.R."/>
        </authorList>
    </citation>
    <scope>NUCLEOTIDE SEQUENCE [LARGE SCALE GENOMIC DNA]</scope>
    <source>
        <strain evidence="2">CBS 7786</strain>
    </source>
</reference>
<dbReference type="Proteomes" id="UP001433508">
    <property type="component" value="Unassembled WGS sequence"/>
</dbReference>